<protein>
    <recommendedName>
        <fullName evidence="3">MarR family transcriptional regulator</fullName>
    </recommendedName>
</protein>
<accession>A0ABY6AYF9</accession>
<evidence type="ECO:0000313" key="1">
    <source>
        <dbReference type="EMBL" id="UXH77830.1"/>
    </source>
</evidence>
<evidence type="ECO:0000313" key="2">
    <source>
        <dbReference type="Proteomes" id="UP001064933"/>
    </source>
</evidence>
<name>A0ABY6AYF9_9BURK</name>
<organism evidence="1 2">
    <name type="scientific">Roseateles amylovorans</name>
    <dbReference type="NCBI Taxonomy" id="2978473"/>
    <lineage>
        <taxon>Bacteria</taxon>
        <taxon>Pseudomonadati</taxon>
        <taxon>Pseudomonadota</taxon>
        <taxon>Betaproteobacteria</taxon>
        <taxon>Burkholderiales</taxon>
        <taxon>Sphaerotilaceae</taxon>
        <taxon>Roseateles</taxon>
    </lineage>
</organism>
<dbReference type="Proteomes" id="UP001064933">
    <property type="component" value="Chromosome"/>
</dbReference>
<dbReference type="RefSeq" id="WP_261757585.1">
    <property type="nucleotide sequence ID" value="NZ_CP104562.2"/>
</dbReference>
<reference evidence="1" key="1">
    <citation type="submission" date="2022-10" db="EMBL/GenBank/DDBJ databases">
        <title>Characterization and whole genome sequencing of a new Roseateles species, isolated from fresh water.</title>
        <authorList>
            <person name="Guliayeva D.Y."/>
            <person name="Akhremchuk A.E."/>
            <person name="Sikolenko M.A."/>
            <person name="Valentovich L.N."/>
            <person name="Sidarenka A.V."/>
        </authorList>
    </citation>
    <scope>NUCLEOTIDE SEQUENCE</scope>
    <source>
        <strain evidence="1">BIM B-1768</strain>
    </source>
</reference>
<dbReference type="EMBL" id="CP104562">
    <property type="protein sequence ID" value="UXH77830.1"/>
    <property type="molecule type" value="Genomic_DNA"/>
</dbReference>
<keyword evidence="2" id="KW-1185">Reference proteome</keyword>
<sequence length="164" mass="18376">MQVPHKTELARQMLTQGLRQLPPALRALLITVDGKRDAAELRRLGQGLGLGQDGLRALIDQGLVDLPAPPPDPRRLTQERQNAQERARKLVAAKFFALDLVTRMLAGREADLRNRARDVDTESRFMEWVELCCERIEEHADAERAAMFRSRVDGSLKGADRSAA</sequence>
<proteinExistence type="predicted"/>
<gene>
    <name evidence="1" type="ORF">N4261_23115</name>
</gene>
<evidence type="ECO:0008006" key="3">
    <source>
        <dbReference type="Google" id="ProtNLM"/>
    </source>
</evidence>